<dbReference type="AlphaFoldDB" id="B1NEW4"/>
<proteinExistence type="evidence at transcript level"/>
<evidence type="ECO:0000313" key="1">
    <source>
        <dbReference type="EMBL" id="ABS44873.1"/>
    </source>
</evidence>
<accession>B1NEW4</accession>
<sequence>SNSSFIYNETCYSTLDLQIQTNIIIKKRQASYRHTLISQQK</sequence>
<feature type="non-terminal residue" evidence="1">
    <location>
        <position position="1"/>
    </location>
</feature>
<protein>
    <submittedName>
        <fullName evidence="1">Putative antimicrobial peptide</fullName>
    </submittedName>
</protein>
<reference evidence="1" key="1">
    <citation type="journal article" date="2009" name="Gene">
        <title>Screening and cloning of antimicrobial DNA sequences using a vital staining method.</title>
        <authorList>
            <person name="Cheng X."/>
            <person name="Liu G."/>
            <person name="Ye G."/>
            <person name="Wang H."/>
            <person name="Shen X."/>
            <person name="Wu K."/>
            <person name="Xie J."/>
            <person name="Altosaar I."/>
        </authorList>
    </citation>
    <scope>NUCLEOTIDE SEQUENCE</scope>
</reference>
<name>B1NEW4_9HYME</name>
<organism evidence="1">
    <name type="scientific">Pteromalus puparum</name>
    <dbReference type="NCBI Taxonomy" id="32389"/>
    <lineage>
        <taxon>Eukaryota</taxon>
        <taxon>Metazoa</taxon>
        <taxon>Ecdysozoa</taxon>
        <taxon>Arthropoda</taxon>
        <taxon>Hexapoda</taxon>
        <taxon>Insecta</taxon>
        <taxon>Pterygota</taxon>
        <taxon>Neoptera</taxon>
        <taxon>Endopterygota</taxon>
        <taxon>Hymenoptera</taxon>
        <taxon>Apocrita</taxon>
        <taxon>Proctotrupomorpha</taxon>
        <taxon>Chalcidoidea</taxon>
        <taxon>Pteromalidae</taxon>
        <taxon>Pteromalinae</taxon>
        <taxon>Pteromalus</taxon>
    </lineage>
</organism>
<dbReference type="EMBL" id="EF444541">
    <property type="protein sequence ID" value="ABS44873.1"/>
    <property type="molecule type" value="mRNA"/>
</dbReference>